<dbReference type="SUPFAM" id="SSF52402">
    <property type="entry name" value="Adenine nucleotide alpha hydrolases-like"/>
    <property type="match status" value="2"/>
</dbReference>
<dbReference type="OrthoDB" id="1522603at2"/>
<dbReference type="Gene3D" id="3.40.50.620">
    <property type="entry name" value="HUPs"/>
    <property type="match status" value="2"/>
</dbReference>
<dbReference type="InterPro" id="IPR014729">
    <property type="entry name" value="Rossmann-like_a/b/a_fold"/>
</dbReference>
<dbReference type="AlphaFoldDB" id="A0A0H4W541"/>
<dbReference type="PATRIC" id="fig|1379910.4.peg.1662"/>
<dbReference type="InterPro" id="IPR006016">
    <property type="entry name" value="UspA"/>
</dbReference>
<sequence>MEKQLKVMVPVDFMPVSFKALEFLGLLMDQMPIETHLVHVIQVNATDWAGSSESSETLDRAEMRAMEQTAEEQFAQLRQQVDFKFTQHVLHGGLTTSLANYANLQQVDLVIMGTEGADGWYEKISGSEAQHVVRYTDVPVITIHQNVGITPIHNILWVADFAYEKQPQRSISLIKVLQRIFGAKIHLLQILQKEDAHQELALRENMMRFANNLQLENYELHFHRDFKVPTGVRNFNQESEKNLVVIGTHARKGVNHLFYGSIAETLVNHCIRPLLTYHLK</sequence>
<dbReference type="STRING" id="1379910.TH63_07600"/>
<feature type="domain" description="UspA" evidence="2">
    <location>
        <begin position="6"/>
        <end position="143"/>
    </location>
</feature>
<dbReference type="KEGG" id="ruf:TH63_07600"/>
<evidence type="ECO:0000313" key="3">
    <source>
        <dbReference type="EMBL" id="AKQ45541.1"/>
    </source>
</evidence>
<feature type="domain" description="UspA" evidence="2">
    <location>
        <begin position="195"/>
        <end position="276"/>
    </location>
</feature>
<dbReference type="PANTHER" id="PTHR46268:SF15">
    <property type="entry name" value="UNIVERSAL STRESS PROTEIN HP_0031"/>
    <property type="match status" value="1"/>
</dbReference>
<evidence type="ECO:0000256" key="1">
    <source>
        <dbReference type="ARBA" id="ARBA00008791"/>
    </source>
</evidence>
<dbReference type="Proteomes" id="UP000036458">
    <property type="component" value="Chromosome"/>
</dbReference>
<protein>
    <submittedName>
        <fullName evidence="3">Universal stress protein UspA</fullName>
    </submittedName>
</protein>
<dbReference type="PANTHER" id="PTHR46268">
    <property type="entry name" value="STRESS RESPONSE PROTEIN NHAX"/>
    <property type="match status" value="1"/>
</dbReference>
<dbReference type="CDD" id="cd00293">
    <property type="entry name" value="USP-like"/>
    <property type="match status" value="1"/>
</dbReference>
<accession>A0A0H4W541</accession>
<dbReference type="EMBL" id="CP010777">
    <property type="protein sequence ID" value="AKQ45541.1"/>
    <property type="molecule type" value="Genomic_DNA"/>
</dbReference>
<dbReference type="Pfam" id="PF00582">
    <property type="entry name" value="Usp"/>
    <property type="match status" value="2"/>
</dbReference>
<dbReference type="InterPro" id="IPR006015">
    <property type="entry name" value="Universal_stress_UspA"/>
</dbReference>
<gene>
    <name evidence="3" type="ORF">TH63_07600</name>
</gene>
<dbReference type="PRINTS" id="PR01438">
    <property type="entry name" value="UNVRSLSTRESS"/>
</dbReference>
<evidence type="ECO:0000313" key="4">
    <source>
        <dbReference type="Proteomes" id="UP000036458"/>
    </source>
</evidence>
<evidence type="ECO:0000259" key="2">
    <source>
        <dbReference type="Pfam" id="PF00582"/>
    </source>
</evidence>
<proteinExistence type="inferred from homology"/>
<comment type="similarity">
    <text evidence="1">Belongs to the universal stress protein A family.</text>
</comment>
<organism evidence="3 4">
    <name type="scientific">Rufibacter radiotolerans</name>
    <dbReference type="NCBI Taxonomy" id="1379910"/>
    <lineage>
        <taxon>Bacteria</taxon>
        <taxon>Pseudomonadati</taxon>
        <taxon>Bacteroidota</taxon>
        <taxon>Cytophagia</taxon>
        <taxon>Cytophagales</taxon>
        <taxon>Hymenobacteraceae</taxon>
        <taxon>Rufibacter</taxon>
    </lineage>
</organism>
<keyword evidence="4" id="KW-1185">Reference proteome</keyword>
<dbReference type="RefSeq" id="WP_048920421.1">
    <property type="nucleotide sequence ID" value="NZ_CP010777.1"/>
</dbReference>
<reference evidence="3 4" key="1">
    <citation type="submission" date="2015-01" db="EMBL/GenBank/DDBJ databases">
        <title>Rufibacter sp./DG31D/ whole genome sequencing.</title>
        <authorList>
            <person name="Kim M.K."/>
            <person name="Srinivasan S."/>
            <person name="Lee J.-J."/>
        </authorList>
    </citation>
    <scope>NUCLEOTIDE SEQUENCE [LARGE SCALE GENOMIC DNA]</scope>
    <source>
        <strain evidence="3 4">DG31D</strain>
    </source>
</reference>
<name>A0A0H4W541_9BACT</name>